<organism evidence="2 3">
    <name type="scientific">Drosophila navojoa</name>
    <name type="common">Fruit fly</name>
    <dbReference type="NCBI Taxonomy" id="7232"/>
    <lineage>
        <taxon>Eukaryota</taxon>
        <taxon>Metazoa</taxon>
        <taxon>Ecdysozoa</taxon>
        <taxon>Arthropoda</taxon>
        <taxon>Hexapoda</taxon>
        <taxon>Insecta</taxon>
        <taxon>Pterygota</taxon>
        <taxon>Neoptera</taxon>
        <taxon>Endopterygota</taxon>
        <taxon>Diptera</taxon>
        <taxon>Brachycera</taxon>
        <taxon>Muscomorpha</taxon>
        <taxon>Ephydroidea</taxon>
        <taxon>Drosophilidae</taxon>
        <taxon>Drosophila</taxon>
    </lineage>
</organism>
<dbReference type="PANTHER" id="PTHR14365">
    <property type="entry name" value="APOPTOSIS REGULATORY PROTEIN SIVA"/>
    <property type="match status" value="1"/>
</dbReference>
<evidence type="ECO:0000313" key="2">
    <source>
        <dbReference type="EMBL" id="TDG40833.1"/>
    </source>
</evidence>
<accession>A0A484AWR1</accession>
<dbReference type="AlphaFoldDB" id="A0A484AWR1"/>
<dbReference type="InterPro" id="IPR022773">
    <property type="entry name" value="Siva"/>
</dbReference>
<dbReference type="Pfam" id="PF05458">
    <property type="entry name" value="Siva"/>
    <property type="match status" value="1"/>
</dbReference>
<dbReference type="EMBL" id="LSRL02000474">
    <property type="protein sequence ID" value="TDG40833.1"/>
    <property type="molecule type" value="Genomic_DNA"/>
</dbReference>
<dbReference type="GO" id="GO:0097191">
    <property type="term" value="P:extrinsic apoptotic signaling pathway"/>
    <property type="evidence" value="ECO:0007669"/>
    <property type="project" value="TreeGrafter"/>
</dbReference>
<sequence length="176" mass="19798">MEGKPLKRMRSEDDESNNNVTQTKVWVNEKISDLSDPEKMKAVHDKTTKMLFNGAANIDAKKDETKEETTTPASIPVRPANLCEQYQLIGDGNIILRDMNPDAVNPTLERRLSTCCRRPTLIRGTCANCTFDLCEECGYSCVECSQFICHTCVTLFGNRPEEAEHPLCEVCQMFVA</sequence>
<evidence type="ECO:0000256" key="1">
    <source>
        <dbReference type="SAM" id="MobiDB-lite"/>
    </source>
</evidence>
<keyword evidence="3" id="KW-1185">Reference proteome</keyword>
<evidence type="ECO:0008006" key="4">
    <source>
        <dbReference type="Google" id="ProtNLM"/>
    </source>
</evidence>
<dbReference type="PANTHER" id="PTHR14365:SF1">
    <property type="entry name" value="APOPTOSIS REGULATORY PROTEIN SIVA"/>
    <property type="match status" value="1"/>
</dbReference>
<comment type="caution">
    <text evidence="2">The sequence shown here is derived from an EMBL/GenBank/DDBJ whole genome shotgun (WGS) entry which is preliminary data.</text>
</comment>
<protein>
    <recommendedName>
        <fullName evidence="4">Apoptosis regulatory protein Siva</fullName>
    </recommendedName>
</protein>
<name>A0A484AWR1_DRONA</name>
<dbReference type="Proteomes" id="UP000295192">
    <property type="component" value="Unassembled WGS sequence"/>
</dbReference>
<dbReference type="GO" id="GO:0005175">
    <property type="term" value="F:CD27 receptor binding"/>
    <property type="evidence" value="ECO:0007669"/>
    <property type="project" value="TreeGrafter"/>
</dbReference>
<dbReference type="STRING" id="7232.A0A484AWR1"/>
<dbReference type="OMA" id="CCRRPTL"/>
<feature type="compositionally biased region" description="Basic and acidic residues" evidence="1">
    <location>
        <begin position="1"/>
        <end position="11"/>
    </location>
</feature>
<gene>
    <name evidence="2" type="ORF">AWZ03_012747</name>
</gene>
<proteinExistence type="predicted"/>
<feature type="region of interest" description="Disordered" evidence="1">
    <location>
        <begin position="1"/>
        <end position="23"/>
    </location>
</feature>
<reference evidence="2 3" key="1">
    <citation type="journal article" date="2019" name="J. Hered.">
        <title>An Improved Genome Assembly for Drosophila navojoa, the Basal Species in the mojavensis Cluster.</title>
        <authorList>
            <person name="Vanderlinde T."/>
            <person name="Dupim E.G."/>
            <person name="Nazario-Yepiz N.O."/>
            <person name="Carvalho A.B."/>
        </authorList>
    </citation>
    <scope>NUCLEOTIDE SEQUENCE [LARGE SCALE GENOMIC DNA]</scope>
    <source>
        <strain evidence="2">Navoj_Jal97</strain>
        <tissue evidence="2">Whole organism</tissue>
    </source>
</reference>
<dbReference type="OrthoDB" id="60860at2759"/>
<evidence type="ECO:0000313" key="3">
    <source>
        <dbReference type="Proteomes" id="UP000295192"/>
    </source>
</evidence>